<reference evidence="2" key="1">
    <citation type="submission" date="2023-03" db="EMBL/GenBank/DDBJ databases">
        <title>Amycolatopsis taiwanensis NBRC 103393.</title>
        <authorList>
            <person name="Ichikawa N."/>
            <person name="Sato H."/>
            <person name="Tonouchi N."/>
        </authorList>
    </citation>
    <scope>NUCLEOTIDE SEQUENCE</scope>
    <source>
        <strain evidence="2">NBRC 103393</strain>
    </source>
</reference>
<dbReference type="RefSeq" id="WP_285486444.1">
    <property type="nucleotide sequence ID" value="NZ_BSTI01000003.1"/>
</dbReference>
<gene>
    <name evidence="2" type="ORF">Atai01_17240</name>
</gene>
<keyword evidence="1" id="KW-0812">Transmembrane</keyword>
<comment type="caution">
    <text evidence="2">The sequence shown here is derived from an EMBL/GenBank/DDBJ whole genome shotgun (WGS) entry which is preliminary data.</text>
</comment>
<feature type="transmembrane region" description="Helical" evidence="1">
    <location>
        <begin position="20"/>
        <end position="38"/>
    </location>
</feature>
<keyword evidence="1" id="KW-0472">Membrane</keyword>
<keyword evidence="1" id="KW-1133">Transmembrane helix</keyword>
<dbReference type="EMBL" id="BSTI01000003">
    <property type="protein sequence ID" value="GLY65105.1"/>
    <property type="molecule type" value="Genomic_DNA"/>
</dbReference>
<feature type="transmembrane region" description="Helical" evidence="1">
    <location>
        <begin position="44"/>
        <end position="61"/>
    </location>
</feature>
<evidence type="ECO:0000313" key="3">
    <source>
        <dbReference type="Proteomes" id="UP001165136"/>
    </source>
</evidence>
<dbReference type="AlphaFoldDB" id="A0A9W6VDU1"/>
<keyword evidence="3" id="KW-1185">Reference proteome</keyword>
<feature type="transmembrane region" description="Helical" evidence="1">
    <location>
        <begin position="68"/>
        <end position="89"/>
    </location>
</feature>
<organism evidence="2 3">
    <name type="scientific">Amycolatopsis taiwanensis</name>
    <dbReference type="NCBI Taxonomy" id="342230"/>
    <lineage>
        <taxon>Bacteria</taxon>
        <taxon>Bacillati</taxon>
        <taxon>Actinomycetota</taxon>
        <taxon>Actinomycetes</taxon>
        <taxon>Pseudonocardiales</taxon>
        <taxon>Pseudonocardiaceae</taxon>
        <taxon>Amycolatopsis</taxon>
    </lineage>
</organism>
<feature type="transmembrane region" description="Helical" evidence="1">
    <location>
        <begin position="95"/>
        <end position="117"/>
    </location>
</feature>
<protein>
    <submittedName>
        <fullName evidence="2">Uncharacterized protein</fullName>
    </submittedName>
</protein>
<dbReference type="Proteomes" id="UP001165136">
    <property type="component" value="Unassembled WGS sequence"/>
</dbReference>
<evidence type="ECO:0000256" key="1">
    <source>
        <dbReference type="SAM" id="Phobius"/>
    </source>
</evidence>
<accession>A0A9W6VDU1</accession>
<name>A0A9W6VDU1_9PSEU</name>
<proteinExistence type="predicted"/>
<sequence>MLSVEEFRAQRPREVLTARLLSIAAAVLWAPLAGYLYYPQSGLVALSLILYVFGAFGVAKGRKAGRTLAVVTLALTYVLLLPYCVLGFRDSYLNGPVYALTDICAVLLSATSLVLIYRPRSKRYFHLVTVARDHDT</sequence>
<evidence type="ECO:0000313" key="2">
    <source>
        <dbReference type="EMBL" id="GLY65105.1"/>
    </source>
</evidence>